<dbReference type="InterPro" id="IPR014729">
    <property type="entry name" value="Rossmann-like_a/b/a_fold"/>
</dbReference>
<dbReference type="InterPro" id="IPR007357">
    <property type="entry name" value="PhrB-like"/>
</dbReference>
<dbReference type="Pfam" id="PF04244">
    <property type="entry name" value="DPRP"/>
    <property type="match status" value="1"/>
</dbReference>
<dbReference type="SUPFAM" id="SSF48173">
    <property type="entry name" value="Cryptochrome/photolyase FAD-binding domain"/>
    <property type="match status" value="1"/>
</dbReference>
<gene>
    <name evidence="1" type="ORF">SAMN06265348_108267</name>
</gene>
<sequence length="529" mass="62304">MNHFFGLLQKYQDSKMKSKYKKLRLILGDQLNQKHSWFAQADQSILYVLMEIRTETDYVWHHIQKACAFFAAMEGFADLLNSRHHDTIYLKLDDPSNLQSFTANCNALIKKYQIESFEYQLPDEYRVDEELKTYCSALNIPAQTCDTEHFYTTRDELGTFFSGKKGLLMENFYREMRKKHNILMDGKEPIAGKWNFDEDNRKKLPKNHHPYPPLLFTNTVQAQYHRIRNAGIETIGSIDPQNLYWPLNRQQSLKLLSYFTENCLPLFGTFQDAMHTDEWSVYHSRLSFSMNTKMLSPKEVVGAAVAAWEQNKKSIAINQLEGFVRQILGWREYMRGIYWLKMPDYQKLNYFDHQRKLPDWYWTGKTKMNCLKHSIGQSLNHAYAHHIQRLMITGNFALLAGINPDEVDFWYLGIYIDAIQWVEITNTRGMSQYADGGITGSKPYTASANYIHKQSNYCDNCHYDRTKRTGEDACPFNSLYWDFHDRHRAKLGNNIRLSMVYRLWDKMAPDDHEATLLRANFCLENLEKL</sequence>
<keyword evidence="2" id="KW-1185">Reference proteome</keyword>
<evidence type="ECO:0000313" key="1">
    <source>
        <dbReference type="EMBL" id="SMO84704.1"/>
    </source>
</evidence>
<proteinExistence type="predicted"/>
<dbReference type="GO" id="GO:0016829">
    <property type="term" value="F:lyase activity"/>
    <property type="evidence" value="ECO:0007669"/>
    <property type="project" value="UniProtKB-KW"/>
</dbReference>
<protein>
    <submittedName>
        <fullName evidence="1">Deoxyribodipyrimidine photolyase-related protein</fullName>
    </submittedName>
</protein>
<evidence type="ECO:0000313" key="2">
    <source>
        <dbReference type="Proteomes" id="UP000320300"/>
    </source>
</evidence>
<dbReference type="InterPro" id="IPR052551">
    <property type="entry name" value="UV-DNA_repair_photolyase"/>
</dbReference>
<dbReference type="Gene3D" id="1.10.10.1710">
    <property type="entry name" value="Deoxyribodipyrimidine photolyase-related"/>
    <property type="match status" value="1"/>
</dbReference>
<name>A0A521ELB0_9SPHI</name>
<keyword evidence="1" id="KW-0456">Lyase</keyword>
<organism evidence="1 2">
    <name type="scientific">Pedobacter westerhofensis</name>
    <dbReference type="NCBI Taxonomy" id="425512"/>
    <lineage>
        <taxon>Bacteria</taxon>
        <taxon>Pseudomonadati</taxon>
        <taxon>Bacteroidota</taxon>
        <taxon>Sphingobacteriia</taxon>
        <taxon>Sphingobacteriales</taxon>
        <taxon>Sphingobacteriaceae</taxon>
        <taxon>Pedobacter</taxon>
    </lineage>
</organism>
<dbReference type="Proteomes" id="UP000320300">
    <property type="component" value="Unassembled WGS sequence"/>
</dbReference>
<dbReference type="PANTHER" id="PTHR38657">
    <property type="entry name" value="SLR1343 PROTEIN"/>
    <property type="match status" value="1"/>
</dbReference>
<dbReference type="Gene3D" id="1.25.40.80">
    <property type="match status" value="1"/>
</dbReference>
<dbReference type="AlphaFoldDB" id="A0A521ELB0"/>
<reference evidence="1 2" key="1">
    <citation type="submission" date="2017-05" db="EMBL/GenBank/DDBJ databases">
        <authorList>
            <person name="Varghese N."/>
            <person name="Submissions S."/>
        </authorList>
    </citation>
    <scope>NUCLEOTIDE SEQUENCE [LARGE SCALE GENOMIC DNA]</scope>
    <source>
        <strain evidence="1 2">DSM 19036</strain>
    </source>
</reference>
<dbReference type="Gene3D" id="3.40.50.620">
    <property type="entry name" value="HUPs"/>
    <property type="match status" value="1"/>
</dbReference>
<accession>A0A521ELB0</accession>
<dbReference type="EMBL" id="FXTN01000008">
    <property type="protein sequence ID" value="SMO84704.1"/>
    <property type="molecule type" value="Genomic_DNA"/>
</dbReference>
<dbReference type="RefSeq" id="WP_246101592.1">
    <property type="nucleotide sequence ID" value="NZ_CBCSJO010000008.1"/>
</dbReference>
<dbReference type="Gene3D" id="1.10.579.10">
    <property type="entry name" value="DNA Cyclobutane Dipyrimidine Photolyase, subunit A, domain 3"/>
    <property type="match status" value="1"/>
</dbReference>
<dbReference type="InterPro" id="IPR036134">
    <property type="entry name" value="Crypto/Photolyase_FAD-like_sf"/>
</dbReference>
<dbReference type="PANTHER" id="PTHR38657:SF1">
    <property type="entry name" value="SLR1343 PROTEIN"/>
    <property type="match status" value="1"/>
</dbReference>